<organism evidence="2 3">
    <name type="scientific">Mobilicoccus caccae</name>
    <dbReference type="NCBI Taxonomy" id="1859295"/>
    <lineage>
        <taxon>Bacteria</taxon>
        <taxon>Bacillati</taxon>
        <taxon>Actinomycetota</taxon>
        <taxon>Actinomycetes</taxon>
        <taxon>Micrococcales</taxon>
        <taxon>Dermatophilaceae</taxon>
        <taxon>Mobilicoccus</taxon>
    </lineage>
</organism>
<name>A0ABQ6IU44_9MICO</name>
<dbReference type="Gene3D" id="3.40.50.880">
    <property type="match status" value="1"/>
</dbReference>
<dbReference type="Pfam" id="PF14258">
    <property type="entry name" value="DUF4350"/>
    <property type="match status" value="1"/>
</dbReference>
<dbReference type="InterPro" id="IPR029062">
    <property type="entry name" value="Class_I_gatase-like"/>
</dbReference>
<sequence>MSVFPRVVVDESHSEAWSLDLQAAALINPAQPADASYAQAAETLRHRGYEVVPHTEGEIDEGVLRDADVLVVAHPADSGSERTSGSGSPVFTPAELDTLESYVRGGGGLVVLGECQQGSYGSNLLELLDRFGVGIRNDTAHDGTHRFNGVSAWVMGAPDADAADRRGGVLSGIDEVCFYRAGTLTVQDGDSRKAEDVRILLRTSAVADPAGAPLALTARPGEGRLVVLGDSDLFGDDSIDDFDHRALWINLVTWAAGAGRGQAGASLAGAWLAVDQRWLDLKAAVEEIRPLQRKDGSIDGDQHDLGAAAAIVDRICAGIDALAPEFPHDAEYLTQCAEDFRRWAEGGFGVPDFLDSILAFRPAEHREDGLVHLVVFPMYTQNGNLDRNIEAVLVSVYWPDWLAELERTYTNKAFLSIDFIDFTPGYDTDSAVLFPETVAMREVPTFTWGAIFSDREAARFRRVTTAAADLLHLDLPPDAERLLVSQEYCQGMFAMWDMIHDRTHMRGDLPFDPFMIKQRMPYWMYSLEELRCDLNTFVEATKLEKQGQPFAKGVQYGVVFDRIFRFSITGGRVRNYDGLGGQLLFAWLHKHGVLRWTDNRLSFDWRRVPESVCELAEAVGTLYREGIDRSKTGHWIAAYEFVSAYVTPHPRSVWAKGADALPLEGKPKELVDAVLPDEFPLNVFFEALSRKLGPVVASTRGITAADVTVGGGLAGAAEPVAGGAKAAGAAV</sequence>
<protein>
    <recommendedName>
        <fullName evidence="1">DUF4350 domain-containing protein</fullName>
    </recommendedName>
</protein>
<evidence type="ECO:0000259" key="1">
    <source>
        <dbReference type="Pfam" id="PF14258"/>
    </source>
</evidence>
<evidence type="ECO:0000313" key="3">
    <source>
        <dbReference type="Proteomes" id="UP001157126"/>
    </source>
</evidence>
<dbReference type="EMBL" id="BSUO01000001">
    <property type="protein sequence ID" value="GMA40905.1"/>
    <property type="molecule type" value="Genomic_DNA"/>
</dbReference>
<dbReference type="RefSeq" id="WP_348536196.1">
    <property type="nucleotide sequence ID" value="NZ_BSUO01000001.1"/>
</dbReference>
<feature type="domain" description="DUF4350" evidence="1">
    <location>
        <begin position="89"/>
        <end position="252"/>
    </location>
</feature>
<reference evidence="3" key="1">
    <citation type="journal article" date="2019" name="Int. J. Syst. Evol. Microbiol.">
        <title>The Global Catalogue of Microorganisms (GCM) 10K type strain sequencing project: providing services to taxonomists for standard genome sequencing and annotation.</title>
        <authorList>
            <consortium name="The Broad Institute Genomics Platform"/>
            <consortium name="The Broad Institute Genome Sequencing Center for Infectious Disease"/>
            <person name="Wu L."/>
            <person name="Ma J."/>
        </authorList>
    </citation>
    <scope>NUCLEOTIDE SEQUENCE [LARGE SCALE GENOMIC DNA]</scope>
    <source>
        <strain evidence="3">NBRC 113072</strain>
    </source>
</reference>
<dbReference type="InterPro" id="IPR025646">
    <property type="entry name" value="DUF4350"/>
</dbReference>
<proteinExistence type="predicted"/>
<keyword evidence="3" id="KW-1185">Reference proteome</keyword>
<dbReference type="Proteomes" id="UP001157126">
    <property type="component" value="Unassembled WGS sequence"/>
</dbReference>
<dbReference type="SUPFAM" id="SSF52317">
    <property type="entry name" value="Class I glutamine amidotransferase-like"/>
    <property type="match status" value="1"/>
</dbReference>
<dbReference type="Pfam" id="PF19985">
    <property type="entry name" value="DUF6421"/>
    <property type="match status" value="1"/>
</dbReference>
<comment type="caution">
    <text evidence="2">The sequence shown here is derived from an EMBL/GenBank/DDBJ whole genome shotgun (WGS) entry which is preliminary data.</text>
</comment>
<gene>
    <name evidence="2" type="ORF">GCM10025883_29500</name>
</gene>
<accession>A0ABQ6IU44</accession>
<dbReference type="InterPro" id="IPR046306">
    <property type="entry name" value="DUF6421"/>
</dbReference>
<evidence type="ECO:0000313" key="2">
    <source>
        <dbReference type="EMBL" id="GMA40905.1"/>
    </source>
</evidence>